<feature type="repeat" description="WD" evidence="3">
    <location>
        <begin position="687"/>
        <end position="728"/>
    </location>
</feature>
<dbReference type="PANTHER" id="PTHR22847">
    <property type="entry name" value="WD40 REPEAT PROTEIN"/>
    <property type="match status" value="1"/>
</dbReference>
<feature type="repeat" description="WD" evidence="3">
    <location>
        <begin position="645"/>
        <end position="686"/>
    </location>
</feature>
<feature type="region of interest" description="Disordered" evidence="4">
    <location>
        <begin position="331"/>
        <end position="367"/>
    </location>
</feature>
<evidence type="ECO:0000256" key="1">
    <source>
        <dbReference type="ARBA" id="ARBA00022574"/>
    </source>
</evidence>
<keyword evidence="2" id="KW-0677">Repeat</keyword>
<reference evidence="5" key="1">
    <citation type="submission" date="2020-11" db="EMBL/GenBank/DDBJ databases">
        <authorList>
            <consortium name="DOE Joint Genome Institute"/>
            <person name="Ahrendt S."/>
            <person name="Riley R."/>
            <person name="Andreopoulos W."/>
            <person name="Labutti K."/>
            <person name="Pangilinan J."/>
            <person name="Ruiz-Duenas F.J."/>
            <person name="Barrasa J.M."/>
            <person name="Sanchez-Garcia M."/>
            <person name="Camarero S."/>
            <person name="Miyauchi S."/>
            <person name="Serrano A."/>
            <person name="Linde D."/>
            <person name="Babiker R."/>
            <person name="Drula E."/>
            <person name="Ayuso-Fernandez I."/>
            <person name="Pacheco R."/>
            <person name="Padilla G."/>
            <person name="Ferreira P."/>
            <person name="Barriuso J."/>
            <person name="Kellner H."/>
            <person name="Castanera R."/>
            <person name="Alfaro M."/>
            <person name="Ramirez L."/>
            <person name="Pisabarro A.G."/>
            <person name="Kuo A."/>
            <person name="Tritt A."/>
            <person name="Lipzen A."/>
            <person name="He G."/>
            <person name="Yan M."/>
            <person name="Ng V."/>
            <person name="Cullen D."/>
            <person name="Martin F."/>
            <person name="Rosso M.-N."/>
            <person name="Henrissat B."/>
            <person name="Hibbett D."/>
            <person name="Martinez A.T."/>
            <person name="Grigoriev I.V."/>
        </authorList>
    </citation>
    <scope>NUCLEOTIDE SEQUENCE</scope>
    <source>
        <strain evidence="5">AH 40177</strain>
    </source>
</reference>
<dbReference type="PROSITE" id="PS50294">
    <property type="entry name" value="WD_REPEATS_REGION"/>
    <property type="match status" value="5"/>
</dbReference>
<evidence type="ECO:0000256" key="4">
    <source>
        <dbReference type="SAM" id="MobiDB-lite"/>
    </source>
</evidence>
<dbReference type="EMBL" id="JADNRY010000049">
    <property type="protein sequence ID" value="KAF9069544.1"/>
    <property type="molecule type" value="Genomic_DNA"/>
</dbReference>
<comment type="caution">
    <text evidence="5">The sequence shown here is derived from an EMBL/GenBank/DDBJ whole genome shotgun (WGS) entry which is preliminary data.</text>
</comment>
<evidence type="ECO:0000256" key="3">
    <source>
        <dbReference type="PROSITE-ProRule" id="PRU00221"/>
    </source>
</evidence>
<accession>A0A9P5U869</accession>
<feature type="repeat" description="WD" evidence="3">
    <location>
        <begin position="735"/>
        <end position="769"/>
    </location>
</feature>
<dbReference type="InterPro" id="IPR001680">
    <property type="entry name" value="WD40_rpt"/>
</dbReference>
<dbReference type="PROSITE" id="PS00678">
    <property type="entry name" value="WD_REPEATS_1"/>
    <property type="match status" value="2"/>
</dbReference>
<evidence type="ECO:0000256" key="2">
    <source>
        <dbReference type="ARBA" id="ARBA00022737"/>
    </source>
</evidence>
<dbReference type="InterPro" id="IPR036322">
    <property type="entry name" value="WD40_repeat_dom_sf"/>
</dbReference>
<gene>
    <name evidence="5" type="ORF">BDP27DRAFT_1420833</name>
</gene>
<dbReference type="OrthoDB" id="3060094at2759"/>
<dbReference type="PROSITE" id="PS50082">
    <property type="entry name" value="WD_REPEATS_2"/>
    <property type="match status" value="6"/>
</dbReference>
<protein>
    <submittedName>
        <fullName evidence="5">WD40-repeat-containing domain protein</fullName>
    </submittedName>
</protein>
<dbReference type="GO" id="GO:1990234">
    <property type="term" value="C:transferase complex"/>
    <property type="evidence" value="ECO:0007669"/>
    <property type="project" value="UniProtKB-ARBA"/>
</dbReference>
<dbReference type="InterPro" id="IPR015943">
    <property type="entry name" value="WD40/YVTN_repeat-like_dom_sf"/>
</dbReference>
<dbReference type="Pfam" id="PF00400">
    <property type="entry name" value="WD40"/>
    <property type="match status" value="6"/>
</dbReference>
<evidence type="ECO:0000313" key="6">
    <source>
        <dbReference type="Proteomes" id="UP000772434"/>
    </source>
</evidence>
<dbReference type="SMART" id="SM00320">
    <property type="entry name" value="WD40"/>
    <property type="match status" value="7"/>
</dbReference>
<feature type="repeat" description="WD" evidence="3">
    <location>
        <begin position="517"/>
        <end position="558"/>
    </location>
</feature>
<proteinExistence type="predicted"/>
<dbReference type="InterPro" id="IPR019775">
    <property type="entry name" value="WD40_repeat_CS"/>
</dbReference>
<feature type="compositionally biased region" description="Basic and acidic residues" evidence="4">
    <location>
        <begin position="342"/>
        <end position="354"/>
    </location>
</feature>
<feature type="repeat" description="WD" evidence="3">
    <location>
        <begin position="560"/>
        <end position="601"/>
    </location>
</feature>
<organism evidence="5 6">
    <name type="scientific">Rhodocollybia butyracea</name>
    <dbReference type="NCBI Taxonomy" id="206335"/>
    <lineage>
        <taxon>Eukaryota</taxon>
        <taxon>Fungi</taxon>
        <taxon>Dikarya</taxon>
        <taxon>Basidiomycota</taxon>
        <taxon>Agaricomycotina</taxon>
        <taxon>Agaricomycetes</taxon>
        <taxon>Agaricomycetidae</taxon>
        <taxon>Agaricales</taxon>
        <taxon>Marasmiineae</taxon>
        <taxon>Omphalotaceae</taxon>
        <taxon>Rhodocollybia</taxon>
    </lineage>
</organism>
<dbReference type="SUPFAM" id="SSF50978">
    <property type="entry name" value="WD40 repeat-like"/>
    <property type="match status" value="1"/>
</dbReference>
<keyword evidence="6" id="KW-1185">Reference proteome</keyword>
<feature type="repeat" description="WD" evidence="3">
    <location>
        <begin position="603"/>
        <end position="644"/>
    </location>
</feature>
<dbReference type="PANTHER" id="PTHR22847:SF637">
    <property type="entry name" value="WD REPEAT DOMAIN 5B"/>
    <property type="match status" value="1"/>
</dbReference>
<dbReference type="PRINTS" id="PR00320">
    <property type="entry name" value="GPROTEINBRPT"/>
</dbReference>
<dbReference type="Gene3D" id="2.130.10.10">
    <property type="entry name" value="YVTN repeat-like/Quinoprotein amine dehydrogenase"/>
    <property type="match status" value="3"/>
</dbReference>
<keyword evidence="1 3" id="KW-0853">WD repeat</keyword>
<sequence>MPGRHHRPTVYAQQMSSVEEGLAIWRPSSGYAMDPANRNTEKAFLHIRPGDVGWMELDGSFTRFFNIHLSLKENAEQGMGPLPDDFQPIPVRSDIRAKIVPMEKRVYRSEKRWQGSAAVKIVTPSLVNGGSGFTFERNTGAILGWFDEGVREDLFRLERFYKEQLIKNSSNWLAMAETIRDLRLEDIIMVTGCTRVWSWVAGVVENESIEGNLSLSIASPENSFGAQALASIRCENSGGSFIQHGPSERLTLKYHGAPSSLPRLPEHTSEPTGTKRKGKGKGISSRSDLAGSQLIQNDRELAHADAINKRSDQSIFLRGFRMKKRMGYKIPKKLKAAAEPQDSSKDRQSGKDLVIKSGSEGDEGEEETWDHMHAALDYILNNSDADFAVVHENDLLLHAKSTKIIGELTTIDQVLKDCHPGVFVQEYGGILVGGISAAHKQQSALPASMSPGYIPTEASSSADRALVTFMPEPPLYEVEDLLQSEVVPDEELPPYVEPQKRAFSPSALFEHRDDILITGHTNAVNSVAFSPDGTSIVSGSADSTVRIWDRSTGEQICPSIKGHSDGVASVAFSPNGKTIVSGSWDRAVRLWAFETGQQVGSSLEGHTHSVTSVAFSCDGIHVASGSGDSSVRIWDVLTGEEIRYLEGHTKTVNSVTFSPDGTRVASGSDDNSVRIWDVSTVEEVHHLEGHTDRVTSVVFSPDGSDILSGSNDGRICIWDTFLGTNIYSLRVSGPVTTAQFSPSGKYFVSSSEDGLICTWESSNASLISNQLHPGVKTIAFSPDEISIVYGSMDGRIQVRPFLQLLNAAQSGFPDKVQGVAPVKYHLETITSLSEPKVVPELNPSVRKGGSIKEQKQEGPDYMLDIETFSRIF</sequence>
<dbReference type="AlphaFoldDB" id="A0A9P5U869"/>
<name>A0A9P5U869_9AGAR</name>
<dbReference type="Proteomes" id="UP000772434">
    <property type="component" value="Unassembled WGS sequence"/>
</dbReference>
<feature type="region of interest" description="Disordered" evidence="4">
    <location>
        <begin position="255"/>
        <end position="292"/>
    </location>
</feature>
<evidence type="ECO:0000313" key="5">
    <source>
        <dbReference type="EMBL" id="KAF9069544.1"/>
    </source>
</evidence>
<dbReference type="CDD" id="cd00200">
    <property type="entry name" value="WD40"/>
    <property type="match status" value="1"/>
</dbReference>
<dbReference type="InterPro" id="IPR020472">
    <property type="entry name" value="WD40_PAC1"/>
</dbReference>